<dbReference type="GO" id="GO:0009279">
    <property type="term" value="C:cell outer membrane"/>
    <property type="evidence" value="ECO:0007669"/>
    <property type="project" value="UniProtKB-SubCell"/>
</dbReference>
<feature type="signal peptide" evidence="9">
    <location>
        <begin position="1"/>
        <end position="21"/>
    </location>
</feature>
<evidence type="ECO:0000313" key="10">
    <source>
        <dbReference type="EMBL" id="CUX96021.1"/>
    </source>
</evidence>
<dbReference type="STRING" id="1070130.FVIR_GE00183"/>
<keyword evidence="5 9" id="KW-0732">Signal</keyword>
<keyword evidence="6" id="KW-0626">Porin</keyword>
<keyword evidence="11" id="KW-1185">Reference proteome</keyword>
<dbReference type="GO" id="GO:0046930">
    <property type="term" value="C:pore complex"/>
    <property type="evidence" value="ECO:0007669"/>
    <property type="project" value="UniProtKB-KW"/>
</dbReference>
<evidence type="ECO:0000256" key="1">
    <source>
        <dbReference type="ARBA" id="ARBA00004571"/>
    </source>
</evidence>
<dbReference type="PATRIC" id="fig|1070130.3.peg.295"/>
<keyword evidence="7" id="KW-0472">Membrane</keyword>
<keyword evidence="6" id="KW-0406">Ion transport</keyword>
<evidence type="ECO:0000256" key="5">
    <source>
        <dbReference type="ARBA" id="ARBA00022729"/>
    </source>
</evidence>
<dbReference type="AlphaFoldDB" id="A0A143WQX7"/>
<dbReference type="EMBL" id="LN999832">
    <property type="protein sequence ID" value="CUX96021.1"/>
    <property type="molecule type" value="Genomic_DNA"/>
</dbReference>
<dbReference type="Pfam" id="PF00267">
    <property type="entry name" value="Porin_1"/>
    <property type="match status" value="1"/>
</dbReference>
<dbReference type="GO" id="GO:0015288">
    <property type="term" value="F:porin activity"/>
    <property type="evidence" value="ECO:0007669"/>
    <property type="project" value="UniProtKB-KW"/>
</dbReference>
<dbReference type="RefSeq" id="WP_067497756.1">
    <property type="nucleotide sequence ID" value="NZ_LN999832.1"/>
</dbReference>
<dbReference type="SUPFAM" id="SSF56935">
    <property type="entry name" value="Porins"/>
    <property type="match status" value="1"/>
</dbReference>
<dbReference type="Proteomes" id="UP000095665">
    <property type="component" value="Chromosome I"/>
</dbReference>
<dbReference type="Gene3D" id="2.40.160.10">
    <property type="entry name" value="Porin"/>
    <property type="match status" value="1"/>
</dbReference>
<dbReference type="InterPro" id="IPR050298">
    <property type="entry name" value="Gram-neg_bact_OMP"/>
</dbReference>
<evidence type="ECO:0000256" key="4">
    <source>
        <dbReference type="ARBA" id="ARBA00022692"/>
    </source>
</evidence>
<dbReference type="KEGG" id="ged:FVIR_GE00183"/>
<accession>A0A143WQX7</accession>
<dbReference type="PANTHER" id="PTHR34501:SF8">
    <property type="entry name" value="OUTER MEMBRANE PORIN N-RELATED"/>
    <property type="match status" value="1"/>
</dbReference>
<keyword evidence="6" id="KW-0813">Transport</keyword>
<evidence type="ECO:0000256" key="3">
    <source>
        <dbReference type="ARBA" id="ARBA00022452"/>
    </source>
</evidence>
<evidence type="ECO:0000313" key="11">
    <source>
        <dbReference type="Proteomes" id="UP000095665"/>
    </source>
</evidence>
<dbReference type="OrthoDB" id="7055111at2"/>
<dbReference type="PRINTS" id="PR00183">
    <property type="entry name" value="ECOLIPORIN"/>
</dbReference>
<dbReference type="PRINTS" id="PR00182">
    <property type="entry name" value="ECOLNEIPORIN"/>
</dbReference>
<dbReference type="InterPro" id="IPR033900">
    <property type="entry name" value="Gram_neg_porin_domain"/>
</dbReference>
<dbReference type="CDD" id="cd00342">
    <property type="entry name" value="gram_neg_porins"/>
    <property type="match status" value="1"/>
</dbReference>
<keyword evidence="8" id="KW-0998">Cell outer membrane</keyword>
<keyword evidence="4" id="KW-0812">Transmembrane</keyword>
<dbReference type="GO" id="GO:0034220">
    <property type="term" value="P:monoatomic ion transmembrane transport"/>
    <property type="evidence" value="ECO:0007669"/>
    <property type="project" value="InterPro"/>
</dbReference>
<keyword evidence="3" id="KW-1134">Transmembrane beta strand</keyword>
<evidence type="ECO:0000256" key="6">
    <source>
        <dbReference type="ARBA" id="ARBA00023114"/>
    </source>
</evidence>
<sequence length="372" mass="41775" precursor="true">MKLKYLSILVSVMVMVSSAGAVEVYNKNGNKLDLFGRLNGMRYISRDNVKNGDRSFIHYGFNGEAQLNEKITGFATFEQEVGLSQAESEYSKSNFTRLGFAGIKFADTGSIDYGRNYGVLYDIGAWTNIMSGFGGDTSITDNFMTGRANSVFTYRNTNFFGNIDGLNFALQYQGKNDNKEKKISRGLNEANGDGYGLSVTYKLGNGVSTGVAYTNSKRTLAQRISNHSTYNKNKIAEAYSLGLKYDANNLYLAALYSETRNMTPYGHSSPKTKQNFSDKTKNIELVAQYSLDFSMLRPSIGYLQSRIDSDCQGQRQTIKKYLDLGASYTFKKNKNMMTFVDYRINLLPKNNFTRDIHISTENILAMGMTYMF</sequence>
<dbReference type="PANTHER" id="PTHR34501">
    <property type="entry name" value="PROTEIN YDDL-RELATED"/>
    <property type="match status" value="1"/>
</dbReference>
<feature type="chain" id="PRO_5007513664" evidence="9">
    <location>
        <begin position="22"/>
        <end position="372"/>
    </location>
</feature>
<dbReference type="InterPro" id="IPR001702">
    <property type="entry name" value="Porin_Gram-ve"/>
</dbReference>
<gene>
    <name evidence="10" type="primary">ompC</name>
    <name evidence="10" type="ORF">FVIR_GE00183</name>
</gene>
<dbReference type="InterPro" id="IPR001897">
    <property type="entry name" value="Porin_gammaproteobac"/>
</dbReference>
<evidence type="ECO:0000256" key="7">
    <source>
        <dbReference type="ARBA" id="ARBA00023136"/>
    </source>
</evidence>
<evidence type="ECO:0000256" key="8">
    <source>
        <dbReference type="ARBA" id="ARBA00023237"/>
    </source>
</evidence>
<dbReference type="InterPro" id="IPR023614">
    <property type="entry name" value="Porin_dom_sf"/>
</dbReference>
<protein>
    <submittedName>
        <fullName evidence="10">Outer membrane protein C</fullName>
    </submittedName>
</protein>
<comment type="similarity">
    <text evidence="2">Belongs to the Gram-negative porin family.</text>
</comment>
<reference evidence="11" key="1">
    <citation type="submission" date="2016-01" db="EMBL/GenBank/DDBJ databases">
        <authorList>
            <person name="Husnik F."/>
        </authorList>
    </citation>
    <scope>NUCLEOTIDE SEQUENCE [LARGE SCALE GENOMIC DNA]</scope>
</reference>
<evidence type="ECO:0000256" key="9">
    <source>
        <dbReference type="SAM" id="SignalP"/>
    </source>
</evidence>
<comment type="subcellular location">
    <subcellularLocation>
        <location evidence="1">Cell outer membrane</location>
        <topology evidence="1">Multi-pass membrane protein</topology>
    </subcellularLocation>
</comment>
<proteinExistence type="inferred from homology"/>
<name>A0A143WQX7_9ENTR</name>
<evidence type="ECO:0000256" key="2">
    <source>
        <dbReference type="ARBA" id="ARBA00007539"/>
    </source>
</evidence>
<organism evidence="10 11">
    <name type="scientific">Candidatus Gullanella endobia</name>
    <dbReference type="NCBI Taxonomy" id="1070130"/>
    <lineage>
        <taxon>Bacteria</taxon>
        <taxon>Pseudomonadati</taxon>
        <taxon>Pseudomonadota</taxon>
        <taxon>Gammaproteobacteria</taxon>
        <taxon>Enterobacterales</taxon>
        <taxon>Enterobacteriaceae</taxon>
        <taxon>Candidatus Gullanella</taxon>
    </lineage>
</organism>